<feature type="domain" description="F-box" evidence="1">
    <location>
        <begin position="17"/>
        <end position="65"/>
    </location>
</feature>
<dbReference type="InterPro" id="IPR036047">
    <property type="entry name" value="F-box-like_dom_sf"/>
</dbReference>
<dbReference type="SMART" id="SM00320">
    <property type="entry name" value="WD40"/>
    <property type="match status" value="4"/>
</dbReference>
<dbReference type="PANTHER" id="PTHR19855">
    <property type="entry name" value="WD40 REPEAT PROTEIN 12, 37"/>
    <property type="match status" value="1"/>
</dbReference>
<dbReference type="PANTHER" id="PTHR19855:SF11">
    <property type="entry name" value="RIBOSOME BIOGENESIS PROTEIN WDR12"/>
    <property type="match status" value="1"/>
</dbReference>
<evidence type="ECO:0000313" key="2">
    <source>
        <dbReference type="Proteomes" id="UP000504618"/>
    </source>
</evidence>
<evidence type="ECO:0000259" key="1">
    <source>
        <dbReference type="PROSITE" id="PS50181"/>
    </source>
</evidence>
<dbReference type="InterPro" id="IPR015943">
    <property type="entry name" value="WD40/YVTN_repeat-like_dom_sf"/>
</dbReference>
<dbReference type="SUPFAM" id="SSF81383">
    <property type="entry name" value="F-box domain"/>
    <property type="match status" value="1"/>
</dbReference>
<sequence length="426" mass="48139">MNDENARCAYDGEEYAQLSLVQLPVEMFLHICSFLDASTLVHSLSLVCKQFYQILKDDDLLWKARIDHILPNASHSLLCPERPDNFWKLSCVAIEKQTALWKQQNSMENLRFPGLCRNENSVLLMPVDGITYLVGIKDCNLFCKKLSYREEPFYEVKALWRSAFGVESLTAINHTVYHSCPDHTVKSWVLTNTGLVHDRTYDPDPKCDLMIASMIGTSDSTRCMSSCPEQARFAIGVYDGTIYVYDSRSSSNKPISQYQPERSSVTNLAMNAEYILSASCGGRVSIWDQRAGRIMKSITIPGSIGFPIPVKAYPTYIDMRRDLVCVGDNEGKLHMLEPKNDFELVKSYSTEHTDEITGVRLTHGCLITSSLDGTVRISSPTDPPKLIATLEDEYSGKYIYSMDYLNDTLAIAGKSIVVWRPRNRRV</sequence>
<protein>
    <submittedName>
        <fullName evidence="3">F-box/WD repeat-containing protein 9-like isoform X1</fullName>
    </submittedName>
</protein>
<organism evidence="2 3">
    <name type="scientific">Temnothorax curvispinosus</name>
    <dbReference type="NCBI Taxonomy" id="300111"/>
    <lineage>
        <taxon>Eukaryota</taxon>
        <taxon>Metazoa</taxon>
        <taxon>Ecdysozoa</taxon>
        <taxon>Arthropoda</taxon>
        <taxon>Hexapoda</taxon>
        <taxon>Insecta</taxon>
        <taxon>Pterygota</taxon>
        <taxon>Neoptera</taxon>
        <taxon>Endopterygota</taxon>
        <taxon>Hymenoptera</taxon>
        <taxon>Apocrita</taxon>
        <taxon>Aculeata</taxon>
        <taxon>Formicoidea</taxon>
        <taxon>Formicidae</taxon>
        <taxon>Myrmicinae</taxon>
        <taxon>Temnothorax</taxon>
    </lineage>
</organism>
<keyword evidence="2" id="KW-1185">Reference proteome</keyword>
<dbReference type="Gene3D" id="1.20.1280.50">
    <property type="match status" value="1"/>
</dbReference>
<dbReference type="OrthoDB" id="2305498at2759"/>
<dbReference type="Proteomes" id="UP000504618">
    <property type="component" value="Unplaced"/>
</dbReference>
<evidence type="ECO:0000313" key="3">
    <source>
        <dbReference type="RefSeq" id="XP_024880470.1"/>
    </source>
</evidence>
<dbReference type="Gene3D" id="2.130.10.10">
    <property type="entry name" value="YVTN repeat-like/Quinoprotein amine dehydrogenase"/>
    <property type="match status" value="2"/>
</dbReference>
<dbReference type="InterPro" id="IPR001810">
    <property type="entry name" value="F-box_dom"/>
</dbReference>
<name>A0A6J1QIP4_9HYME</name>
<accession>A0A6J1QIP4</accession>
<dbReference type="RefSeq" id="XP_024880470.1">
    <property type="nucleotide sequence ID" value="XM_025024702.1"/>
</dbReference>
<dbReference type="PROSITE" id="PS50181">
    <property type="entry name" value="FBOX"/>
    <property type="match status" value="1"/>
</dbReference>
<dbReference type="GeneID" id="112460155"/>
<gene>
    <name evidence="3" type="primary">LOC112460155</name>
</gene>
<dbReference type="Pfam" id="PF12937">
    <property type="entry name" value="F-box-like"/>
    <property type="match status" value="1"/>
</dbReference>
<proteinExistence type="predicted"/>
<dbReference type="SMART" id="SM00256">
    <property type="entry name" value="FBOX"/>
    <property type="match status" value="1"/>
</dbReference>
<dbReference type="InterPro" id="IPR036322">
    <property type="entry name" value="WD40_repeat_dom_sf"/>
</dbReference>
<dbReference type="AlphaFoldDB" id="A0A6J1QIP4"/>
<dbReference type="InterPro" id="IPR001680">
    <property type="entry name" value="WD40_rpt"/>
</dbReference>
<dbReference type="SUPFAM" id="SSF50978">
    <property type="entry name" value="WD40 repeat-like"/>
    <property type="match status" value="1"/>
</dbReference>
<reference evidence="3" key="1">
    <citation type="submission" date="2025-08" db="UniProtKB">
        <authorList>
            <consortium name="RefSeq"/>
        </authorList>
    </citation>
    <scope>IDENTIFICATION</scope>
    <source>
        <tissue evidence="3">Whole body</tissue>
    </source>
</reference>